<dbReference type="AlphaFoldDB" id="A0A0E0KBD5"/>
<proteinExistence type="predicted"/>
<dbReference type="HOGENOM" id="CLU_120192_2_2_1"/>
<organism evidence="1">
    <name type="scientific">Oryza punctata</name>
    <name type="common">Red rice</name>
    <dbReference type="NCBI Taxonomy" id="4537"/>
    <lineage>
        <taxon>Eukaryota</taxon>
        <taxon>Viridiplantae</taxon>
        <taxon>Streptophyta</taxon>
        <taxon>Embryophyta</taxon>
        <taxon>Tracheophyta</taxon>
        <taxon>Spermatophyta</taxon>
        <taxon>Magnoliopsida</taxon>
        <taxon>Liliopsida</taxon>
        <taxon>Poales</taxon>
        <taxon>Poaceae</taxon>
        <taxon>BOP clade</taxon>
        <taxon>Oryzoideae</taxon>
        <taxon>Oryzeae</taxon>
        <taxon>Oryzinae</taxon>
        <taxon>Oryza</taxon>
    </lineage>
</organism>
<dbReference type="EnsemblPlants" id="OPUNC03G10440.1">
    <property type="protein sequence ID" value="OPUNC03G10440.1"/>
    <property type="gene ID" value="OPUNC03G10440"/>
</dbReference>
<protein>
    <submittedName>
        <fullName evidence="1">Uncharacterized protein</fullName>
    </submittedName>
</protein>
<accession>A0A0E0KBD5</accession>
<dbReference type="OMA" id="PIFTHRA"/>
<evidence type="ECO:0000313" key="1">
    <source>
        <dbReference type="EnsemblPlants" id="OPUNC03G10440.1"/>
    </source>
</evidence>
<sequence length="103" mass="11904">MEEDDGFVAVDGGGWRAPRCRTPSNTFTSNEVFTWAKSNNWWLLHVGDTDITSPTFAHHASCGWPQRIGWSQPVMEVVCYFSFARRLYDMNENVFAFFFVLSR</sequence>
<evidence type="ECO:0000313" key="2">
    <source>
        <dbReference type="Proteomes" id="UP000026962"/>
    </source>
</evidence>
<dbReference type="Gramene" id="OPUNC03G10440.1">
    <property type="protein sequence ID" value="OPUNC03G10440.1"/>
    <property type="gene ID" value="OPUNC03G10440"/>
</dbReference>
<reference evidence="1" key="1">
    <citation type="submission" date="2015-04" db="UniProtKB">
        <authorList>
            <consortium name="EnsemblPlants"/>
        </authorList>
    </citation>
    <scope>IDENTIFICATION</scope>
</reference>
<dbReference type="Proteomes" id="UP000026962">
    <property type="component" value="Chromosome 3"/>
</dbReference>
<name>A0A0E0KBD5_ORYPU</name>
<reference evidence="1" key="2">
    <citation type="submission" date="2018-05" db="EMBL/GenBank/DDBJ databases">
        <title>OpunRS2 (Oryza punctata Reference Sequence Version 2).</title>
        <authorList>
            <person name="Zhang J."/>
            <person name="Kudrna D."/>
            <person name="Lee S."/>
            <person name="Talag J."/>
            <person name="Welchert J."/>
            <person name="Wing R.A."/>
        </authorList>
    </citation>
    <scope>NUCLEOTIDE SEQUENCE [LARGE SCALE GENOMIC DNA]</scope>
</reference>
<keyword evidence="2" id="KW-1185">Reference proteome</keyword>